<evidence type="ECO:0000259" key="3">
    <source>
        <dbReference type="Pfam" id="PF13273"/>
    </source>
</evidence>
<dbReference type="Proteomes" id="UP000321057">
    <property type="component" value="Unassembled WGS sequence"/>
</dbReference>
<feature type="region of interest" description="Disordered" evidence="1">
    <location>
        <begin position="133"/>
        <end position="174"/>
    </location>
</feature>
<evidence type="ECO:0000256" key="1">
    <source>
        <dbReference type="SAM" id="MobiDB-lite"/>
    </source>
</evidence>
<sequence length="174" mass="19548">MINRTAERVLTWIGIVLHALYFLIFAGLLVALNLNATEFKQSMLDSETTMEDASGLFFITNAFLITVVIIALIMLVLGILSALWIGKKNKPAGVILIVIGAFSLFGSPLIGVLWIVAGIMLLVRKPKPEDYHNKQNSFETFEHQEESDFESKDELQSINNNANNNQKQEDPYKY</sequence>
<proteinExistence type="predicted"/>
<gene>
    <name evidence="4" type="ORF">SGA02_20090</name>
</gene>
<comment type="caution">
    <text evidence="4">The sequence shown here is derived from an EMBL/GenBank/DDBJ whole genome shotgun (WGS) entry which is preliminary data.</text>
</comment>
<dbReference type="InterPro" id="IPR025273">
    <property type="entry name" value="DUF4064"/>
</dbReference>
<feature type="domain" description="DUF4064" evidence="3">
    <location>
        <begin position="3"/>
        <end position="105"/>
    </location>
</feature>
<feature type="transmembrane region" description="Helical" evidence="2">
    <location>
        <begin position="92"/>
        <end position="123"/>
    </location>
</feature>
<keyword evidence="2" id="KW-1133">Transmembrane helix</keyword>
<protein>
    <submittedName>
        <fullName evidence="4">Membrane protein</fullName>
    </submittedName>
</protein>
<evidence type="ECO:0000313" key="5">
    <source>
        <dbReference type="Proteomes" id="UP000321057"/>
    </source>
</evidence>
<feature type="transmembrane region" description="Helical" evidence="2">
    <location>
        <begin position="55"/>
        <end position="86"/>
    </location>
</feature>
<evidence type="ECO:0000313" key="4">
    <source>
        <dbReference type="EMBL" id="GEQ06181.1"/>
    </source>
</evidence>
<feature type="transmembrane region" description="Helical" evidence="2">
    <location>
        <begin position="12"/>
        <end position="34"/>
    </location>
</feature>
<dbReference type="RefSeq" id="WP_042737891.1">
    <property type="nucleotide sequence ID" value="NZ_BKAX01000006.1"/>
</dbReference>
<reference evidence="4 5" key="1">
    <citation type="submission" date="2019-07" db="EMBL/GenBank/DDBJ databases">
        <title>Whole genome shotgun sequence of Staphylococcus gallinarum NBRC 109767.</title>
        <authorList>
            <person name="Hosoyama A."/>
            <person name="Uohara A."/>
            <person name="Ohji S."/>
            <person name="Ichikawa N."/>
        </authorList>
    </citation>
    <scope>NUCLEOTIDE SEQUENCE [LARGE SCALE GENOMIC DNA]</scope>
    <source>
        <strain evidence="4 5">NBRC 109767</strain>
    </source>
</reference>
<keyword evidence="2" id="KW-0812">Transmembrane</keyword>
<dbReference type="EMBL" id="BKAX01000006">
    <property type="protein sequence ID" value="GEQ06181.1"/>
    <property type="molecule type" value="Genomic_DNA"/>
</dbReference>
<keyword evidence="2" id="KW-0472">Membrane</keyword>
<organism evidence="4 5">
    <name type="scientific">Staphylococcus gallinarum</name>
    <dbReference type="NCBI Taxonomy" id="1293"/>
    <lineage>
        <taxon>Bacteria</taxon>
        <taxon>Bacillati</taxon>
        <taxon>Bacillota</taxon>
        <taxon>Bacilli</taxon>
        <taxon>Bacillales</taxon>
        <taxon>Staphylococcaceae</taxon>
        <taxon>Staphylococcus</taxon>
    </lineage>
</organism>
<accession>A0ABQ0Y440</accession>
<feature type="compositionally biased region" description="Basic and acidic residues" evidence="1">
    <location>
        <begin position="140"/>
        <end position="155"/>
    </location>
</feature>
<dbReference type="Pfam" id="PF13273">
    <property type="entry name" value="DUF4064"/>
    <property type="match status" value="1"/>
</dbReference>
<name>A0ABQ0Y440_STAGA</name>
<keyword evidence="5" id="KW-1185">Reference proteome</keyword>
<evidence type="ECO:0000256" key="2">
    <source>
        <dbReference type="SAM" id="Phobius"/>
    </source>
</evidence>